<dbReference type="Proteomes" id="UP000046393">
    <property type="component" value="Unplaced"/>
</dbReference>
<dbReference type="AlphaFoldDB" id="A0A0N5ARV8"/>
<accession>A0A0N5ARV8</accession>
<feature type="signal peptide" evidence="2">
    <location>
        <begin position="1"/>
        <end position="20"/>
    </location>
</feature>
<keyword evidence="2" id="KW-0732">Signal</keyword>
<evidence type="ECO:0000313" key="3">
    <source>
        <dbReference type="Proteomes" id="UP000046393"/>
    </source>
</evidence>
<name>A0A0N5ARV8_9BILA</name>
<sequence length="162" mass="18255">MFGTRSVALLIVCFAVIAIADQHVGEAVIEHSTKQNETAIEIPVNDQEAQSATKALSEEAQLPKVLNDATAVSADAKVDPIAKTVEEVARRQKRGAKHKKKHNKGGKRKASPKRKNRKNGRKKQNRKQLRDLRRMQRLQRQSLKRINKAKKARNAVLKKKKN</sequence>
<evidence type="ECO:0000256" key="2">
    <source>
        <dbReference type="SAM" id="SignalP"/>
    </source>
</evidence>
<feature type="compositionally biased region" description="Basic residues" evidence="1">
    <location>
        <begin position="91"/>
        <end position="127"/>
    </location>
</feature>
<evidence type="ECO:0000256" key="1">
    <source>
        <dbReference type="SAM" id="MobiDB-lite"/>
    </source>
</evidence>
<feature type="chain" id="PRO_5005893372" evidence="2">
    <location>
        <begin position="21"/>
        <end position="162"/>
    </location>
</feature>
<proteinExistence type="predicted"/>
<organism evidence="3 4">
    <name type="scientific">Syphacia muris</name>
    <dbReference type="NCBI Taxonomy" id="451379"/>
    <lineage>
        <taxon>Eukaryota</taxon>
        <taxon>Metazoa</taxon>
        <taxon>Ecdysozoa</taxon>
        <taxon>Nematoda</taxon>
        <taxon>Chromadorea</taxon>
        <taxon>Rhabditida</taxon>
        <taxon>Spirurina</taxon>
        <taxon>Oxyuridomorpha</taxon>
        <taxon>Oxyuroidea</taxon>
        <taxon>Oxyuridae</taxon>
        <taxon>Syphacia</taxon>
    </lineage>
</organism>
<evidence type="ECO:0000313" key="4">
    <source>
        <dbReference type="WBParaSite" id="SMUV_0000750201-mRNA-1"/>
    </source>
</evidence>
<reference evidence="4" key="1">
    <citation type="submission" date="2017-02" db="UniProtKB">
        <authorList>
            <consortium name="WormBaseParasite"/>
        </authorList>
    </citation>
    <scope>IDENTIFICATION</scope>
</reference>
<protein>
    <submittedName>
        <fullName evidence="4">DUF148 domain-containing protein</fullName>
    </submittedName>
</protein>
<keyword evidence="3" id="KW-1185">Reference proteome</keyword>
<feature type="region of interest" description="Disordered" evidence="1">
    <location>
        <begin position="89"/>
        <end position="162"/>
    </location>
</feature>
<feature type="compositionally biased region" description="Basic residues" evidence="1">
    <location>
        <begin position="142"/>
        <end position="162"/>
    </location>
</feature>
<dbReference type="WBParaSite" id="SMUV_0000750201-mRNA-1">
    <property type="protein sequence ID" value="SMUV_0000750201-mRNA-1"/>
    <property type="gene ID" value="SMUV_0000750201"/>
</dbReference>